<keyword evidence="4 7" id="KW-0418">Kinase</keyword>
<comment type="caution">
    <text evidence="7">The sequence shown here is derived from an EMBL/GenBank/DDBJ whole genome shotgun (WGS) entry which is preliminary data.</text>
</comment>
<reference evidence="7" key="1">
    <citation type="submission" date="2022-01" db="EMBL/GenBank/DDBJ databases">
        <title>Genome Sequence Resource for Two Populations of Ditylenchus destructor, the Migratory Endoparasitic Phytonematode.</title>
        <authorList>
            <person name="Zhang H."/>
            <person name="Lin R."/>
            <person name="Xie B."/>
        </authorList>
    </citation>
    <scope>NUCLEOTIDE SEQUENCE</scope>
    <source>
        <strain evidence="7">BazhouSP</strain>
    </source>
</reference>
<feature type="domain" description="Protein kinase" evidence="6">
    <location>
        <begin position="1"/>
        <end position="281"/>
    </location>
</feature>
<evidence type="ECO:0000313" key="8">
    <source>
        <dbReference type="Proteomes" id="UP001201812"/>
    </source>
</evidence>
<accession>A0AAD4MUC4</accession>
<dbReference type="InterPro" id="IPR008271">
    <property type="entry name" value="Ser/Thr_kinase_AS"/>
</dbReference>
<evidence type="ECO:0000256" key="3">
    <source>
        <dbReference type="ARBA" id="ARBA00022741"/>
    </source>
</evidence>
<dbReference type="PANTHER" id="PTHR24351">
    <property type="entry name" value="RIBOSOMAL PROTEIN S6 KINASE"/>
    <property type="match status" value="1"/>
</dbReference>
<proteinExistence type="predicted"/>
<keyword evidence="2" id="KW-0808">Transferase</keyword>
<evidence type="ECO:0000256" key="1">
    <source>
        <dbReference type="ARBA" id="ARBA00022527"/>
    </source>
</evidence>
<dbReference type="InterPro" id="IPR000719">
    <property type="entry name" value="Prot_kinase_dom"/>
</dbReference>
<dbReference type="SMART" id="SM00220">
    <property type="entry name" value="S_TKc"/>
    <property type="match status" value="1"/>
</dbReference>
<dbReference type="SUPFAM" id="SSF56112">
    <property type="entry name" value="Protein kinase-like (PK-like)"/>
    <property type="match status" value="1"/>
</dbReference>
<name>A0AAD4MUC4_9BILA</name>
<evidence type="ECO:0000313" key="7">
    <source>
        <dbReference type="EMBL" id="KAI1701597.1"/>
    </source>
</evidence>
<keyword evidence="3" id="KW-0547">Nucleotide-binding</keyword>
<dbReference type="GO" id="GO:0004674">
    <property type="term" value="F:protein serine/threonine kinase activity"/>
    <property type="evidence" value="ECO:0007669"/>
    <property type="project" value="UniProtKB-KW"/>
</dbReference>
<protein>
    <submittedName>
        <fullName evidence="7">Protein kinase domain-containing protein</fullName>
    </submittedName>
</protein>
<dbReference type="AlphaFoldDB" id="A0AAD4MUC4"/>
<dbReference type="PROSITE" id="PS50011">
    <property type="entry name" value="PROTEIN_KINASE_DOM"/>
    <property type="match status" value="1"/>
</dbReference>
<dbReference type="Gene3D" id="1.10.510.10">
    <property type="entry name" value="Transferase(Phosphotransferase) domain 1"/>
    <property type="match status" value="1"/>
</dbReference>
<dbReference type="Proteomes" id="UP001201812">
    <property type="component" value="Unassembled WGS sequence"/>
</dbReference>
<dbReference type="Pfam" id="PF00069">
    <property type="entry name" value="Pkinase"/>
    <property type="match status" value="1"/>
</dbReference>
<sequence length="281" mass="32064">MPPTYPNPLVYNTAKQVIQFAYDEYEDEDVKVSVHTADSASFEIEEEVADHLPNDHENLMECLGVKYNEMINGTAHDVLVYKLIAGVSLEEYRNNEDWITYNQIVEFAGEIKDGLHELHNRNICHNDIKDENIMVNDEGTAVIVDYDLSYFLGDDEVFESYGGSDGYKHPLVGTGETLSPDQVDFHALGFTLYELATNSLPSHVMEHLELAAMYDETGELSQPIQNFFCDSVVSHGWSEVEATMFLNFIVCCCEVGDNYDQDGKYVKKIYFRYFIPNVREL</sequence>
<keyword evidence="8" id="KW-1185">Reference proteome</keyword>
<dbReference type="PROSITE" id="PS00108">
    <property type="entry name" value="PROTEIN_KINASE_ST"/>
    <property type="match status" value="1"/>
</dbReference>
<organism evidence="7 8">
    <name type="scientific">Ditylenchus destructor</name>
    <dbReference type="NCBI Taxonomy" id="166010"/>
    <lineage>
        <taxon>Eukaryota</taxon>
        <taxon>Metazoa</taxon>
        <taxon>Ecdysozoa</taxon>
        <taxon>Nematoda</taxon>
        <taxon>Chromadorea</taxon>
        <taxon>Rhabditida</taxon>
        <taxon>Tylenchina</taxon>
        <taxon>Tylenchomorpha</taxon>
        <taxon>Sphaerularioidea</taxon>
        <taxon>Anguinidae</taxon>
        <taxon>Anguininae</taxon>
        <taxon>Ditylenchus</taxon>
    </lineage>
</organism>
<evidence type="ECO:0000256" key="2">
    <source>
        <dbReference type="ARBA" id="ARBA00022679"/>
    </source>
</evidence>
<dbReference type="EMBL" id="JAKKPZ010000115">
    <property type="protein sequence ID" value="KAI1701597.1"/>
    <property type="molecule type" value="Genomic_DNA"/>
</dbReference>
<gene>
    <name evidence="7" type="ORF">DdX_16011</name>
</gene>
<evidence type="ECO:0000259" key="6">
    <source>
        <dbReference type="PROSITE" id="PS50011"/>
    </source>
</evidence>
<keyword evidence="5" id="KW-0067">ATP-binding</keyword>
<keyword evidence="1" id="KW-0723">Serine/threonine-protein kinase</keyword>
<evidence type="ECO:0000256" key="5">
    <source>
        <dbReference type="ARBA" id="ARBA00022840"/>
    </source>
</evidence>
<evidence type="ECO:0000256" key="4">
    <source>
        <dbReference type="ARBA" id="ARBA00022777"/>
    </source>
</evidence>
<dbReference type="GO" id="GO:0005524">
    <property type="term" value="F:ATP binding"/>
    <property type="evidence" value="ECO:0007669"/>
    <property type="project" value="UniProtKB-KW"/>
</dbReference>
<dbReference type="InterPro" id="IPR011009">
    <property type="entry name" value="Kinase-like_dom_sf"/>
</dbReference>